<keyword evidence="2" id="KW-1185">Reference proteome</keyword>
<comment type="caution">
    <text evidence="1">The sequence shown here is derived from an EMBL/GenBank/DDBJ whole genome shotgun (WGS) entry which is preliminary data.</text>
</comment>
<dbReference type="RefSeq" id="WP_216839150.1">
    <property type="nucleotide sequence ID" value="NZ_JAFNJS010000008.1"/>
</dbReference>
<evidence type="ECO:0008006" key="3">
    <source>
        <dbReference type="Google" id="ProtNLM"/>
    </source>
</evidence>
<evidence type="ECO:0000313" key="2">
    <source>
        <dbReference type="Proteomes" id="UP001595420"/>
    </source>
</evidence>
<reference evidence="2" key="1">
    <citation type="journal article" date="2019" name="Int. J. Syst. Evol. Microbiol.">
        <title>The Global Catalogue of Microorganisms (GCM) 10K type strain sequencing project: providing services to taxonomists for standard genome sequencing and annotation.</title>
        <authorList>
            <consortium name="The Broad Institute Genomics Platform"/>
            <consortium name="The Broad Institute Genome Sequencing Center for Infectious Disease"/>
            <person name="Wu L."/>
            <person name="Ma J."/>
        </authorList>
    </citation>
    <scope>NUCLEOTIDE SEQUENCE [LARGE SCALE GENOMIC DNA]</scope>
    <source>
        <strain evidence="2">CGMCC 1.16855</strain>
    </source>
</reference>
<dbReference type="EMBL" id="JBHRSB010000008">
    <property type="protein sequence ID" value="MFC3002904.1"/>
    <property type="molecule type" value="Genomic_DNA"/>
</dbReference>
<protein>
    <recommendedName>
        <fullName evidence="3">Phage tail protein</fullName>
    </recommendedName>
</protein>
<accession>A0ABV7C1J0</accession>
<proteinExistence type="predicted"/>
<sequence length="388" mass="40351">MSTNLIRMRNAAFAAKIETTAGADAIAGTPAAGDWLRGDITISFNQSNTDDPTLTGSLDSAPGIVGGLRPTVSIRLPLRGSGTAGTAPEWGKLLACCAFAETVTSATVGAPTAAASGTTTSITLASPFGTTAQQYRGMPLTLSGNLSQTTGITDYTTGRVATLGETLGTAASTSTSAQIPINVLYSPTSDESVYKTATFYFYADGLQWIFVGNFGSWSIELTTGGLAFIVFEMRGQFLSTSAVSFPASALSPVPVTPPRWVGGISQLNRVKAQVRTLRVNAGVLVVLPDDPEAVEGVGIALPTSRASGGSLDPYMNVSNYVTLFDNFRNGVAMPLMVRIGNTAGNRFLLTLPRARVVQNDPTAREGLGVNSMSFQADGPDAGVFLCSY</sequence>
<gene>
    <name evidence="1" type="ORF">ACFOD3_23600</name>
</gene>
<organism evidence="1 2">
    <name type="scientific">Falsiroseomonas tokyonensis</name>
    <dbReference type="NCBI Taxonomy" id="430521"/>
    <lineage>
        <taxon>Bacteria</taxon>
        <taxon>Pseudomonadati</taxon>
        <taxon>Pseudomonadota</taxon>
        <taxon>Alphaproteobacteria</taxon>
        <taxon>Acetobacterales</taxon>
        <taxon>Roseomonadaceae</taxon>
        <taxon>Falsiroseomonas</taxon>
    </lineage>
</organism>
<evidence type="ECO:0000313" key="1">
    <source>
        <dbReference type="EMBL" id="MFC3002904.1"/>
    </source>
</evidence>
<dbReference type="Proteomes" id="UP001595420">
    <property type="component" value="Unassembled WGS sequence"/>
</dbReference>
<name>A0ABV7C1J0_9PROT</name>